<proteinExistence type="inferred from homology"/>
<dbReference type="PROSITE" id="PS50111">
    <property type="entry name" value="CHEMOTAXIS_TRANSDUC_2"/>
    <property type="match status" value="1"/>
</dbReference>
<protein>
    <submittedName>
        <fullName evidence="5">Methyl-accepting chemotaxis protein</fullName>
    </submittedName>
</protein>
<dbReference type="InterPro" id="IPR051310">
    <property type="entry name" value="MCP_chemotaxis"/>
</dbReference>
<dbReference type="InterPro" id="IPR024478">
    <property type="entry name" value="HlyB_4HB_MCP"/>
</dbReference>
<keyword evidence="6" id="KW-1185">Reference proteome</keyword>
<evidence type="ECO:0000259" key="4">
    <source>
        <dbReference type="PROSITE" id="PS50111"/>
    </source>
</evidence>
<dbReference type="PANTHER" id="PTHR43531">
    <property type="entry name" value="PROTEIN ICFG"/>
    <property type="match status" value="1"/>
</dbReference>
<sequence>MNWQSMTIRHKLFLGFGLILLVTVLFGALLLSGLFSINTSSRSLYNEKIPALSHTYQLQNHWQQAIFNLRSFSNSKEDKYYILANHHLSQAEKTLSRLQEASDNLQSNKWQHIEKELSGFRKQSAKAYVAAGKVEKSYAQLDSAQIKLQKLSDNYLHLQYNKLKKDVDKKSADYIIKRRVDKINLMNEIVSAAENLKITIGETNYRNDPTLLNDLSGAFDIISNNVQTILPMTTKQYDLDALNEILIQNEICKESLSTLKDNWQIYSQLNNHDFLERGLSLTMEMANKQEDTLKRSAQLNLEHASNATHVWWWSISLALLIGILLAWRISRSLSDPLLELTHLSELQSDGILVSIPESERNDEIGKLTRSMKAHQDQATRMVQALTNIGKSLNDLTQRLKSRSNELNETTTSQASSAEEISASVEEMLSLTENSSTEAGTAASELEKARKDMDTYISQNRQAIDIMQSLISRSSSISELASQTYILSLNASIEAKRGDGTNNGFAAIANAMRELAAKVKEVAGQLNSISEQGQSSSDEAIKNLDNINTIISHNQKIMYNMASTSLQQNTETSHIAAAIQQLNLQTQNTAQMVEFLTSEADHIESHTNELQDILSFYKKDNEEASNLPQINQWEWAELLANDENDQPEEVRVTVLN</sequence>
<dbReference type="GO" id="GO:0004888">
    <property type="term" value="F:transmembrane signaling receptor activity"/>
    <property type="evidence" value="ECO:0007669"/>
    <property type="project" value="TreeGrafter"/>
</dbReference>
<dbReference type="Pfam" id="PF12729">
    <property type="entry name" value="4HB_MCP_1"/>
    <property type="match status" value="1"/>
</dbReference>
<dbReference type="GO" id="GO:0007165">
    <property type="term" value="P:signal transduction"/>
    <property type="evidence" value="ECO:0007669"/>
    <property type="project" value="UniProtKB-KW"/>
</dbReference>
<dbReference type="PANTHER" id="PTHR43531:SF11">
    <property type="entry name" value="METHYL-ACCEPTING CHEMOTAXIS PROTEIN 3"/>
    <property type="match status" value="1"/>
</dbReference>
<dbReference type="AlphaFoldDB" id="A0A2T0XMD3"/>
<evidence type="ECO:0000313" key="5">
    <source>
        <dbReference type="EMBL" id="RCW38735.1"/>
    </source>
</evidence>
<dbReference type="GO" id="GO:0006935">
    <property type="term" value="P:chemotaxis"/>
    <property type="evidence" value="ECO:0007669"/>
    <property type="project" value="UniProtKB-KW"/>
</dbReference>
<keyword evidence="3" id="KW-0807">Transducer</keyword>
<evidence type="ECO:0000256" key="2">
    <source>
        <dbReference type="ARBA" id="ARBA00029447"/>
    </source>
</evidence>
<dbReference type="Gene3D" id="1.10.287.950">
    <property type="entry name" value="Methyl-accepting chemotaxis protein"/>
    <property type="match status" value="1"/>
</dbReference>
<accession>A0A2T0XMD3</accession>
<keyword evidence="1" id="KW-0145">Chemotaxis</keyword>
<dbReference type="Proteomes" id="UP000252733">
    <property type="component" value="Unassembled WGS sequence"/>
</dbReference>
<dbReference type="EMBL" id="QPIZ01000003">
    <property type="protein sequence ID" value="RCW38735.1"/>
    <property type="molecule type" value="Genomic_DNA"/>
</dbReference>
<dbReference type="Gene3D" id="6.10.340.10">
    <property type="match status" value="1"/>
</dbReference>
<gene>
    <name evidence="5" type="ORF">DFO77_103207</name>
</gene>
<dbReference type="SUPFAM" id="SSF58104">
    <property type="entry name" value="Methyl-accepting chemotaxis protein (MCP) signaling domain"/>
    <property type="match status" value="1"/>
</dbReference>
<evidence type="ECO:0000256" key="1">
    <source>
        <dbReference type="ARBA" id="ARBA00022500"/>
    </source>
</evidence>
<reference evidence="5 6" key="1">
    <citation type="submission" date="2018-07" db="EMBL/GenBank/DDBJ databases">
        <title>Freshwater and sediment microbial communities from various areas in North America, analyzing microbe dynamics in response to fracking.</title>
        <authorList>
            <person name="Lamendella R."/>
        </authorList>
    </citation>
    <scope>NUCLEOTIDE SEQUENCE [LARGE SCALE GENOMIC DNA]</scope>
    <source>
        <strain evidence="5 6">160A</strain>
    </source>
</reference>
<organism evidence="5 6">
    <name type="scientific">Marinilabilia salmonicolor</name>
    <dbReference type="NCBI Taxonomy" id="989"/>
    <lineage>
        <taxon>Bacteria</taxon>
        <taxon>Pseudomonadati</taxon>
        <taxon>Bacteroidota</taxon>
        <taxon>Bacteroidia</taxon>
        <taxon>Marinilabiliales</taxon>
        <taxon>Marinilabiliaceae</taxon>
        <taxon>Marinilabilia</taxon>
    </lineage>
</organism>
<dbReference type="SMART" id="SM00283">
    <property type="entry name" value="MA"/>
    <property type="match status" value="1"/>
</dbReference>
<name>A0A2T0XMD3_9BACT</name>
<dbReference type="GO" id="GO:0005886">
    <property type="term" value="C:plasma membrane"/>
    <property type="evidence" value="ECO:0007669"/>
    <property type="project" value="TreeGrafter"/>
</dbReference>
<evidence type="ECO:0000313" key="6">
    <source>
        <dbReference type="Proteomes" id="UP000252733"/>
    </source>
</evidence>
<evidence type="ECO:0000256" key="3">
    <source>
        <dbReference type="PROSITE-ProRule" id="PRU00284"/>
    </source>
</evidence>
<comment type="similarity">
    <text evidence="2">Belongs to the methyl-accepting chemotaxis (MCP) protein family.</text>
</comment>
<feature type="domain" description="Methyl-accepting transducer" evidence="4">
    <location>
        <begin position="381"/>
        <end position="603"/>
    </location>
</feature>
<dbReference type="InterPro" id="IPR004089">
    <property type="entry name" value="MCPsignal_dom"/>
</dbReference>
<dbReference type="Pfam" id="PF00015">
    <property type="entry name" value="MCPsignal"/>
    <property type="match status" value="1"/>
</dbReference>
<comment type="caution">
    <text evidence="5">The sequence shown here is derived from an EMBL/GenBank/DDBJ whole genome shotgun (WGS) entry which is preliminary data.</text>
</comment>
<dbReference type="RefSeq" id="WP_106153070.1">
    <property type="nucleotide sequence ID" value="NZ_PVTS01000007.1"/>
</dbReference>
<dbReference type="OrthoDB" id="1117449at2"/>